<sequence length="178" mass="19487">MPVADSDIVKALTSYMHQHPAETGALMPLYDAIRDHSSQGGCLHENQCPLVKAAALVVDEQERVLAFSHRTWWALAEGSPLPHDESMGAAALRVLGEFAGMEGVWAVPGAEDPIAVDVIWAAPEEGHRLRFGFRYLFRAHSRALPARLVASGRARWVPIAEIAPRLAERLIARMALPL</sequence>
<reference evidence="1" key="2">
    <citation type="submission" date="2020-09" db="EMBL/GenBank/DDBJ databases">
        <authorList>
            <person name="Sun Q."/>
            <person name="Ohkuma M."/>
        </authorList>
    </citation>
    <scope>NUCLEOTIDE SEQUENCE</scope>
    <source>
        <strain evidence="1">JCM 4988</strain>
    </source>
</reference>
<organism evidence="1 2">
    <name type="scientific">Streptomyces inusitatus</name>
    <dbReference type="NCBI Taxonomy" id="68221"/>
    <lineage>
        <taxon>Bacteria</taxon>
        <taxon>Bacillati</taxon>
        <taxon>Actinomycetota</taxon>
        <taxon>Actinomycetes</taxon>
        <taxon>Kitasatosporales</taxon>
        <taxon>Streptomycetaceae</taxon>
        <taxon>Streptomyces</taxon>
    </lineage>
</organism>
<evidence type="ECO:0008006" key="3">
    <source>
        <dbReference type="Google" id="ProtNLM"/>
    </source>
</evidence>
<comment type="caution">
    <text evidence="1">The sequence shown here is derived from an EMBL/GenBank/DDBJ whole genome shotgun (WGS) entry which is preliminary data.</text>
</comment>
<reference evidence="1" key="1">
    <citation type="journal article" date="2014" name="Int. J. Syst. Evol. Microbiol.">
        <title>Complete genome sequence of Corynebacterium casei LMG S-19264T (=DSM 44701T), isolated from a smear-ripened cheese.</title>
        <authorList>
            <consortium name="US DOE Joint Genome Institute (JGI-PGF)"/>
            <person name="Walter F."/>
            <person name="Albersmeier A."/>
            <person name="Kalinowski J."/>
            <person name="Ruckert C."/>
        </authorList>
    </citation>
    <scope>NUCLEOTIDE SEQUENCE</scope>
    <source>
        <strain evidence="1">JCM 4988</strain>
    </source>
</reference>
<dbReference type="EMBL" id="BMWG01000002">
    <property type="protein sequence ID" value="GGZ21635.1"/>
    <property type="molecule type" value="Genomic_DNA"/>
</dbReference>
<evidence type="ECO:0000313" key="1">
    <source>
        <dbReference type="EMBL" id="GGZ21635.1"/>
    </source>
</evidence>
<dbReference type="RefSeq" id="WP_190121917.1">
    <property type="nucleotide sequence ID" value="NZ_BMWG01000002.1"/>
</dbReference>
<gene>
    <name evidence="1" type="ORF">GCM10010387_13430</name>
</gene>
<name>A0A918UMW1_9ACTN</name>
<protein>
    <recommendedName>
        <fullName evidence="3">NUDIX hydrolase</fullName>
    </recommendedName>
</protein>
<dbReference type="Proteomes" id="UP000630936">
    <property type="component" value="Unassembled WGS sequence"/>
</dbReference>
<dbReference type="SUPFAM" id="SSF55811">
    <property type="entry name" value="Nudix"/>
    <property type="match status" value="1"/>
</dbReference>
<accession>A0A918UMW1</accession>
<evidence type="ECO:0000313" key="2">
    <source>
        <dbReference type="Proteomes" id="UP000630936"/>
    </source>
</evidence>
<dbReference type="AlphaFoldDB" id="A0A918UMW1"/>
<dbReference type="InterPro" id="IPR015797">
    <property type="entry name" value="NUDIX_hydrolase-like_dom_sf"/>
</dbReference>
<dbReference type="Gene3D" id="3.90.79.10">
    <property type="entry name" value="Nucleoside Triphosphate Pyrophosphohydrolase"/>
    <property type="match status" value="1"/>
</dbReference>
<keyword evidence="2" id="KW-1185">Reference proteome</keyword>
<proteinExistence type="predicted"/>